<dbReference type="EMBL" id="KB445977">
    <property type="protein sequence ID" value="EMD30588.1"/>
    <property type="molecule type" value="Genomic_DNA"/>
</dbReference>
<proteinExistence type="predicted"/>
<evidence type="ECO:0000313" key="1">
    <source>
        <dbReference type="EMBL" id="EMD30588.1"/>
    </source>
</evidence>
<reference evidence="1 2" key="1">
    <citation type="journal article" date="2012" name="Proc. Natl. Acad. Sci. U.S.A.">
        <title>Comparative genomics of Ceriporiopsis subvermispora and Phanerochaete chrysosporium provide insight into selective ligninolysis.</title>
        <authorList>
            <person name="Fernandez-Fueyo E."/>
            <person name="Ruiz-Duenas F.J."/>
            <person name="Ferreira P."/>
            <person name="Floudas D."/>
            <person name="Hibbett D.S."/>
            <person name="Canessa P."/>
            <person name="Larrondo L.F."/>
            <person name="James T.Y."/>
            <person name="Seelenfreund D."/>
            <person name="Lobos S."/>
            <person name="Polanco R."/>
            <person name="Tello M."/>
            <person name="Honda Y."/>
            <person name="Watanabe T."/>
            <person name="Watanabe T."/>
            <person name="Ryu J.S."/>
            <person name="Kubicek C.P."/>
            <person name="Schmoll M."/>
            <person name="Gaskell J."/>
            <person name="Hammel K.E."/>
            <person name="St John F.J."/>
            <person name="Vanden Wymelenberg A."/>
            <person name="Sabat G."/>
            <person name="Splinter BonDurant S."/>
            <person name="Syed K."/>
            <person name="Yadav J.S."/>
            <person name="Doddapaneni H."/>
            <person name="Subramanian V."/>
            <person name="Lavin J.L."/>
            <person name="Oguiza J.A."/>
            <person name="Perez G."/>
            <person name="Pisabarro A.G."/>
            <person name="Ramirez L."/>
            <person name="Santoyo F."/>
            <person name="Master E."/>
            <person name="Coutinho P.M."/>
            <person name="Henrissat B."/>
            <person name="Lombard V."/>
            <person name="Magnuson J.K."/>
            <person name="Kuees U."/>
            <person name="Hori C."/>
            <person name="Igarashi K."/>
            <person name="Samejima M."/>
            <person name="Held B.W."/>
            <person name="Barry K.W."/>
            <person name="LaButti K.M."/>
            <person name="Lapidus A."/>
            <person name="Lindquist E.A."/>
            <person name="Lucas S.M."/>
            <person name="Riley R."/>
            <person name="Salamov A.A."/>
            <person name="Hoffmeister D."/>
            <person name="Schwenk D."/>
            <person name="Hadar Y."/>
            <person name="Yarden O."/>
            <person name="de Vries R.P."/>
            <person name="Wiebenga A."/>
            <person name="Stenlid J."/>
            <person name="Eastwood D."/>
            <person name="Grigoriev I.V."/>
            <person name="Berka R.M."/>
            <person name="Blanchette R.A."/>
            <person name="Kersten P."/>
            <person name="Martinez A.T."/>
            <person name="Vicuna R."/>
            <person name="Cullen D."/>
        </authorList>
    </citation>
    <scope>NUCLEOTIDE SEQUENCE [LARGE SCALE GENOMIC DNA]</scope>
    <source>
        <strain evidence="1 2">B</strain>
    </source>
</reference>
<keyword evidence="2" id="KW-1185">Reference proteome</keyword>
<name>M2Q199_CERS8</name>
<dbReference type="HOGENOM" id="CLU_1387167_0_0_1"/>
<feature type="non-terminal residue" evidence="1">
    <location>
        <position position="1"/>
    </location>
</feature>
<sequence>AEQRAAEYRLAQDGRDYKIMDNRTYFARTMLKNGQFLYEHNTGTLDDPVLSGAARSVWVARAFAHHLSRTAWALDVPGWVNEAPPLGALILAMTAVGVDRLDFHVYDLRRVWFIDDLHEHTDYIRVRPPDLHFSGQNFNPWLEDFRVKVEQIAAGKWTAIIERARREMGKVQRSRVPISVDDNGAVELVPMVMSDEE</sequence>
<dbReference type="AlphaFoldDB" id="M2Q199"/>
<protein>
    <submittedName>
        <fullName evidence="1">Uncharacterized protein</fullName>
    </submittedName>
</protein>
<dbReference type="Proteomes" id="UP000016930">
    <property type="component" value="Unassembled WGS sequence"/>
</dbReference>
<organism evidence="1 2">
    <name type="scientific">Ceriporiopsis subvermispora (strain B)</name>
    <name type="common">White-rot fungus</name>
    <name type="synonym">Gelatoporia subvermispora</name>
    <dbReference type="NCBI Taxonomy" id="914234"/>
    <lineage>
        <taxon>Eukaryota</taxon>
        <taxon>Fungi</taxon>
        <taxon>Dikarya</taxon>
        <taxon>Basidiomycota</taxon>
        <taxon>Agaricomycotina</taxon>
        <taxon>Agaricomycetes</taxon>
        <taxon>Polyporales</taxon>
        <taxon>Gelatoporiaceae</taxon>
        <taxon>Gelatoporia</taxon>
    </lineage>
</organism>
<accession>M2Q199</accession>
<gene>
    <name evidence="1" type="ORF">CERSUDRAFT_78729</name>
</gene>
<evidence type="ECO:0000313" key="2">
    <source>
        <dbReference type="Proteomes" id="UP000016930"/>
    </source>
</evidence>